<evidence type="ECO:0000256" key="1">
    <source>
        <dbReference type="ARBA" id="ARBA00022793"/>
    </source>
</evidence>
<feature type="binding site" evidence="3">
    <location>
        <begin position="304"/>
        <end position="307"/>
    </location>
    <ligand>
        <name>CTP</name>
        <dbReference type="ChEBI" id="CHEBI:37563"/>
    </ligand>
</feature>
<comment type="cofactor">
    <cofactor evidence="3">
        <name>Mg(2+)</name>
        <dbReference type="ChEBI" id="CHEBI:18420"/>
    </cofactor>
</comment>
<name>A0A1L3GCP4_SYNAC</name>
<dbReference type="InterPro" id="IPR003382">
    <property type="entry name" value="Flavoprotein"/>
</dbReference>
<feature type="binding site" evidence="3">
    <location>
        <position position="340"/>
    </location>
    <ligand>
        <name>CTP</name>
        <dbReference type="ChEBI" id="CHEBI:37563"/>
    </ligand>
</feature>
<keyword evidence="2 3" id="KW-0456">Lyase</keyword>
<evidence type="ECO:0000256" key="4">
    <source>
        <dbReference type="RuleBase" id="RU364078"/>
    </source>
</evidence>
<comment type="caution">
    <text evidence="3">Lacks conserved residue(s) required for the propagation of feature annotation.</text>
</comment>
<feature type="binding site" evidence="3">
    <location>
        <position position="322"/>
    </location>
    <ligand>
        <name>CTP</name>
        <dbReference type="ChEBI" id="CHEBI:37563"/>
    </ligand>
</feature>
<dbReference type="InterPro" id="IPR036551">
    <property type="entry name" value="Flavin_trans-like"/>
</dbReference>
<comment type="function">
    <text evidence="3">Catalyzes two sequential steps in the biosynthesis of coenzyme A. In the first step cysteine is conjugated to 4'-phosphopantothenate to form 4-phosphopantothenoylcysteine. In the second step the latter compound is decarboxylated to form 4'-phosphopantotheine.</text>
</comment>
<dbReference type="Pfam" id="PF04127">
    <property type="entry name" value="DFP"/>
    <property type="match status" value="1"/>
</dbReference>
<comment type="catalytic activity">
    <reaction evidence="3 4">
        <text>(R)-4'-phosphopantothenate + L-cysteine + CTP = N-[(R)-4-phosphopantothenoyl]-L-cysteine + CMP + diphosphate + H(+)</text>
        <dbReference type="Rhea" id="RHEA:19397"/>
        <dbReference type="ChEBI" id="CHEBI:10986"/>
        <dbReference type="ChEBI" id="CHEBI:15378"/>
        <dbReference type="ChEBI" id="CHEBI:33019"/>
        <dbReference type="ChEBI" id="CHEBI:35235"/>
        <dbReference type="ChEBI" id="CHEBI:37563"/>
        <dbReference type="ChEBI" id="CHEBI:59458"/>
        <dbReference type="ChEBI" id="CHEBI:60377"/>
        <dbReference type="EC" id="6.3.2.5"/>
    </reaction>
</comment>
<evidence type="ECO:0000256" key="2">
    <source>
        <dbReference type="ARBA" id="ARBA00023239"/>
    </source>
</evidence>
<protein>
    <recommendedName>
        <fullName evidence="3">Coenzyme A biosynthesis bifunctional protein CoaBC</fullName>
    </recommendedName>
    <alternativeName>
        <fullName evidence="3">DNA/pantothenate metabolism flavoprotein</fullName>
    </alternativeName>
    <alternativeName>
        <fullName evidence="3">Phosphopantothenoylcysteine synthetase/decarboxylase</fullName>
        <shortName evidence="3">PPCS-PPCDC</shortName>
    </alternativeName>
    <domain>
        <recommendedName>
            <fullName evidence="3">Phosphopantothenoylcysteine decarboxylase</fullName>
            <shortName evidence="3">PPC decarboxylase</shortName>
            <shortName evidence="3">PPC-DC</shortName>
            <ecNumber evidence="3">4.1.1.36</ecNumber>
        </recommendedName>
        <alternativeName>
            <fullName evidence="3">CoaC</fullName>
        </alternativeName>
    </domain>
    <domain>
        <recommendedName>
            <fullName evidence="3">Phosphopantothenate--cysteine ligase</fullName>
            <ecNumber evidence="3">6.3.2.5</ecNumber>
        </recommendedName>
        <alternativeName>
            <fullName evidence="3">CoaB</fullName>
        </alternativeName>
        <alternativeName>
            <fullName evidence="3">Phosphopantothenoylcysteine synthetase</fullName>
            <shortName evidence="3">PPC synthetase</shortName>
            <shortName evidence="3">PPC-S</shortName>
        </alternativeName>
    </domain>
</protein>
<evidence type="ECO:0000313" key="7">
    <source>
        <dbReference type="EMBL" id="APG23615.1"/>
    </source>
</evidence>
<dbReference type="GO" id="GO:0046872">
    <property type="term" value="F:metal ion binding"/>
    <property type="evidence" value="ECO:0007669"/>
    <property type="project" value="UniProtKB-KW"/>
</dbReference>
<comment type="catalytic activity">
    <reaction evidence="3 4">
        <text>N-[(R)-4-phosphopantothenoyl]-L-cysteine + H(+) = (R)-4'-phosphopantetheine + CO2</text>
        <dbReference type="Rhea" id="RHEA:16793"/>
        <dbReference type="ChEBI" id="CHEBI:15378"/>
        <dbReference type="ChEBI" id="CHEBI:16526"/>
        <dbReference type="ChEBI" id="CHEBI:59458"/>
        <dbReference type="ChEBI" id="CHEBI:61723"/>
        <dbReference type="EC" id="4.1.1.36"/>
    </reaction>
</comment>
<dbReference type="GO" id="GO:0004633">
    <property type="term" value="F:phosphopantothenoylcysteine decarboxylase activity"/>
    <property type="evidence" value="ECO:0007669"/>
    <property type="project" value="UniProtKB-UniRule"/>
</dbReference>
<accession>A0A1L3GCP4</accession>
<keyword evidence="3 4" id="KW-0285">Flavoprotein</keyword>
<dbReference type="NCBIfam" id="TIGR00521">
    <property type="entry name" value="coaBC_dfp"/>
    <property type="match status" value="1"/>
</dbReference>
<comment type="function">
    <text evidence="4">Catalyzes two steps in the biosynthesis of coenzyme A. In the first step cysteine is conjugated to 4'-phosphopantothenate to form 4-phosphopantothenoylcysteine, in the latter compound is decarboxylated to form 4'-phosphopantotheine.</text>
</comment>
<keyword evidence="8" id="KW-1185">Reference proteome</keyword>
<evidence type="ECO:0000259" key="5">
    <source>
        <dbReference type="Pfam" id="PF02441"/>
    </source>
</evidence>
<feature type="binding site" evidence="3">
    <location>
        <position position="277"/>
    </location>
    <ligand>
        <name>CTP</name>
        <dbReference type="ChEBI" id="CHEBI:37563"/>
    </ligand>
</feature>
<dbReference type="STRING" id="29542.A6070_08795"/>
<dbReference type="InterPro" id="IPR007085">
    <property type="entry name" value="DNA/pantothenate-metab_flavo_C"/>
</dbReference>
<dbReference type="KEGG" id="pace:A6070_08795"/>
<feature type="domain" description="Flavoprotein" evidence="5">
    <location>
        <begin position="5"/>
        <end position="177"/>
    </location>
</feature>
<dbReference type="EMBL" id="CP015518">
    <property type="protein sequence ID" value="APG23615.1"/>
    <property type="molecule type" value="Genomic_DNA"/>
</dbReference>
<feature type="region of interest" description="Phosphopantothenoylcysteine decarboxylase" evidence="3">
    <location>
        <begin position="1"/>
        <end position="188"/>
    </location>
</feature>
<dbReference type="OrthoDB" id="9802554at2"/>
<feature type="binding site" evidence="3">
    <location>
        <position position="287"/>
    </location>
    <ligand>
        <name>CTP</name>
        <dbReference type="ChEBI" id="CHEBI:37563"/>
    </ligand>
</feature>
<dbReference type="GO" id="GO:0071513">
    <property type="term" value="C:phosphopantothenoylcysteine decarboxylase complex"/>
    <property type="evidence" value="ECO:0007669"/>
    <property type="project" value="TreeGrafter"/>
</dbReference>
<comment type="pathway">
    <text evidence="3 4">Cofactor biosynthesis; coenzyme A biosynthesis; CoA from (R)-pantothenate: step 2/5.</text>
</comment>
<evidence type="ECO:0000313" key="8">
    <source>
        <dbReference type="Proteomes" id="UP000182264"/>
    </source>
</evidence>
<dbReference type="GO" id="GO:0004632">
    <property type="term" value="F:phosphopantothenate--cysteine ligase activity"/>
    <property type="evidence" value="ECO:0007669"/>
    <property type="project" value="UniProtKB-UniRule"/>
</dbReference>
<dbReference type="SUPFAM" id="SSF102645">
    <property type="entry name" value="CoaB-like"/>
    <property type="match status" value="1"/>
</dbReference>
<dbReference type="GO" id="GO:0015937">
    <property type="term" value="P:coenzyme A biosynthetic process"/>
    <property type="evidence" value="ECO:0007669"/>
    <property type="project" value="UniProtKB-UniRule"/>
</dbReference>
<sequence length="407" mass="44038">MMTGKQIVVGVTGGIAAYRAAELVRLYVKAGAQVHVIMTRAAAEFITPLTFQTLSGNPVHTDLFSLISEREIGHITLADRADVLVVAPATANLIGKVAAGLADDLLTTTIMATKAPVLFVPAMNSNMWENPVYQGNQARLRNLGYGFVDPVSGLLACGWQGQGKMAEPDVVWEETLRLLTPQDLASETILVTAGPTREELDPVRYLSNYSSGKMGYAIARAASRRGARVILVSGPTCLAPPAGIDVRRVSSALQMQQAVMECLPVVTVVIKAAAVADYRPEQRDKQKIKKGPADRMQLNLLKNPDILSELGRVKGDRLLIGFAAETENLEEHALRKLKNKNLDMILANDVSHPEAGFEVDTNLVRIFYRNGTAEQCLLMSKAELADVVLDRLLRLRYPSAAGNGAGQ</sequence>
<dbReference type="HAMAP" id="MF_02225">
    <property type="entry name" value="CoaBC"/>
    <property type="match status" value="1"/>
</dbReference>
<dbReference type="AlphaFoldDB" id="A0A1L3GCP4"/>
<feature type="domain" description="DNA/pantothenate metabolism flavoprotein C-terminal" evidence="6">
    <location>
        <begin position="185"/>
        <end position="393"/>
    </location>
</feature>
<dbReference type="EC" id="4.1.1.36" evidence="3"/>
<feature type="region of interest" description="Phosphopantothenate--cysteine ligase" evidence="3">
    <location>
        <begin position="189"/>
        <end position="407"/>
    </location>
</feature>
<dbReference type="Proteomes" id="UP000182264">
    <property type="component" value="Chromosome"/>
</dbReference>
<evidence type="ECO:0000256" key="3">
    <source>
        <dbReference type="HAMAP-Rule" id="MF_02225"/>
    </source>
</evidence>
<comment type="cofactor">
    <cofactor evidence="3">
        <name>FMN</name>
        <dbReference type="ChEBI" id="CHEBI:58210"/>
    </cofactor>
    <text evidence="3">Binds 1 FMN per subunit.</text>
</comment>
<feature type="active site" description="Proton donor" evidence="3">
    <location>
        <position position="157"/>
    </location>
</feature>
<dbReference type="EC" id="6.3.2.5" evidence="3"/>
<dbReference type="InterPro" id="IPR035929">
    <property type="entry name" value="CoaB-like_sf"/>
</dbReference>
<reference evidence="7 8" key="1">
    <citation type="journal article" date="2017" name="Genome Announc.">
        <title>Complete Genome Sequences of Two Acetylene-Fermenting Pelobacter acetylenicus Strains.</title>
        <authorList>
            <person name="Sutton J.M."/>
            <person name="Baesman S.M."/>
            <person name="Fierst J.L."/>
            <person name="Poret-Peterson A.T."/>
            <person name="Oremland R.S."/>
            <person name="Dunlap D.S."/>
            <person name="Akob D.M."/>
        </authorList>
    </citation>
    <scope>NUCLEOTIDE SEQUENCE [LARGE SCALE GENOMIC DNA]</scope>
    <source>
        <strain evidence="7 8">DSM 3247</strain>
    </source>
</reference>
<keyword evidence="3" id="KW-0511">Multifunctional enzyme</keyword>
<feature type="binding site" evidence="3">
    <location>
        <position position="336"/>
    </location>
    <ligand>
        <name>CTP</name>
        <dbReference type="ChEBI" id="CHEBI:37563"/>
    </ligand>
</feature>
<dbReference type="RefSeq" id="WP_072285428.1">
    <property type="nucleotide sequence ID" value="NZ_CP015455.1"/>
</dbReference>
<keyword evidence="3" id="KW-0479">Metal-binding</keyword>
<keyword evidence="3 4" id="KW-0436">Ligase</keyword>
<dbReference type="GO" id="GO:0015941">
    <property type="term" value="P:pantothenate catabolic process"/>
    <property type="evidence" value="ECO:0007669"/>
    <property type="project" value="InterPro"/>
</dbReference>
<dbReference type="PANTHER" id="PTHR14359:SF6">
    <property type="entry name" value="PHOSPHOPANTOTHENOYLCYSTEINE DECARBOXYLASE"/>
    <property type="match status" value="1"/>
</dbReference>
<dbReference type="PANTHER" id="PTHR14359">
    <property type="entry name" value="HOMO-OLIGOMERIC FLAVIN CONTAINING CYS DECARBOXYLASE FAMILY"/>
    <property type="match status" value="1"/>
</dbReference>
<keyword evidence="1 3" id="KW-0210">Decarboxylase</keyword>
<dbReference type="UniPathway" id="UPA00241">
    <property type="reaction ID" value="UER00353"/>
</dbReference>
<gene>
    <name evidence="3" type="primary">coaBC</name>
    <name evidence="7" type="ORF">A7E75_00190</name>
</gene>
<dbReference type="Gene3D" id="3.40.50.1950">
    <property type="entry name" value="Flavin prenyltransferase-like"/>
    <property type="match status" value="1"/>
</dbReference>
<comment type="similarity">
    <text evidence="3 4">In the N-terminal section; belongs to the HFCD (homo-oligomeric flavin containing Cys decarboxylase) superfamily.</text>
</comment>
<keyword evidence="3 4" id="KW-0288">FMN</keyword>
<organism evidence="7 8">
    <name type="scientific">Syntrophotalea acetylenica</name>
    <name type="common">Pelobacter acetylenicus</name>
    <dbReference type="NCBI Taxonomy" id="29542"/>
    <lineage>
        <taxon>Bacteria</taxon>
        <taxon>Pseudomonadati</taxon>
        <taxon>Thermodesulfobacteriota</taxon>
        <taxon>Desulfuromonadia</taxon>
        <taxon>Desulfuromonadales</taxon>
        <taxon>Syntrophotaleaceae</taxon>
        <taxon>Syntrophotalea</taxon>
    </lineage>
</organism>
<dbReference type="Gene3D" id="3.40.50.10300">
    <property type="entry name" value="CoaB-like"/>
    <property type="match status" value="1"/>
</dbReference>
<comment type="similarity">
    <text evidence="3 4">In the C-terminal section; belongs to the PPC synthetase family.</text>
</comment>
<comment type="pathway">
    <text evidence="3 4">Cofactor biosynthesis; coenzyme A biosynthesis; CoA from (R)-pantothenate: step 3/5.</text>
</comment>
<keyword evidence="3" id="KW-0460">Magnesium</keyword>
<evidence type="ECO:0000259" key="6">
    <source>
        <dbReference type="Pfam" id="PF04127"/>
    </source>
</evidence>
<proteinExistence type="inferred from homology"/>
<dbReference type="InterPro" id="IPR005252">
    <property type="entry name" value="CoaBC"/>
</dbReference>
<dbReference type="SUPFAM" id="SSF52507">
    <property type="entry name" value="Homo-oligomeric flavin-containing Cys decarboxylases, HFCD"/>
    <property type="match status" value="1"/>
</dbReference>
<dbReference type="GO" id="GO:0010181">
    <property type="term" value="F:FMN binding"/>
    <property type="evidence" value="ECO:0007669"/>
    <property type="project" value="UniProtKB-UniRule"/>
</dbReference>
<dbReference type="Pfam" id="PF02441">
    <property type="entry name" value="Flavoprotein"/>
    <property type="match status" value="1"/>
</dbReference>